<dbReference type="GO" id="GO:0030973">
    <property type="term" value="F:molybdate ion binding"/>
    <property type="evidence" value="ECO:0007669"/>
    <property type="project" value="TreeGrafter"/>
</dbReference>
<dbReference type="AlphaFoldDB" id="A0A2T7UI19"/>
<dbReference type="PANTHER" id="PTHR30632">
    <property type="entry name" value="MOLYBDATE-BINDING PERIPLASMIC PROTEIN"/>
    <property type="match status" value="1"/>
</dbReference>
<protein>
    <submittedName>
        <fullName evidence="1">Molybdenum ABC transporter substrate-binding protein</fullName>
    </submittedName>
</protein>
<proteinExistence type="predicted"/>
<dbReference type="RefSeq" id="WP_053175964.1">
    <property type="nucleotide sequence ID" value="NZ_LFYT02000002.1"/>
</dbReference>
<accession>A0A2T7UI19</accession>
<dbReference type="STRING" id="1293045.H663_17935"/>
<comment type="caution">
    <text evidence="1">The sequence shown here is derived from an EMBL/GenBank/DDBJ whole genome shotgun (WGS) entry which is preliminary data.</text>
</comment>
<name>A0A2T7UI19_9BURK</name>
<dbReference type="Gene3D" id="3.40.190.10">
    <property type="entry name" value="Periplasmic binding protein-like II"/>
    <property type="match status" value="2"/>
</dbReference>
<reference evidence="1" key="1">
    <citation type="submission" date="2017-04" db="EMBL/GenBank/DDBJ databases">
        <title>Unexpected and diverse lifestyles within the genus Limnohabitans.</title>
        <authorList>
            <person name="Kasalicky V."/>
            <person name="Mehrshad M."/>
            <person name="Andrei S.-A."/>
            <person name="Salcher M."/>
            <person name="Kratochvilova H."/>
            <person name="Simek K."/>
            <person name="Ghai R."/>
        </authorList>
    </citation>
    <scope>NUCLEOTIDE SEQUENCE [LARGE SCALE GENOMIC DNA]</scope>
    <source>
        <strain evidence="1">II-D5</strain>
    </source>
</reference>
<dbReference type="Proteomes" id="UP000037507">
    <property type="component" value="Unassembled WGS sequence"/>
</dbReference>
<dbReference type="Pfam" id="PF13531">
    <property type="entry name" value="SBP_bac_11"/>
    <property type="match status" value="1"/>
</dbReference>
<evidence type="ECO:0000313" key="2">
    <source>
        <dbReference type="Proteomes" id="UP000037507"/>
    </source>
</evidence>
<organism evidence="1 2">
    <name type="scientific">Limnohabitans planktonicus II-D5</name>
    <dbReference type="NCBI Taxonomy" id="1293045"/>
    <lineage>
        <taxon>Bacteria</taxon>
        <taxon>Pseudomonadati</taxon>
        <taxon>Pseudomonadota</taxon>
        <taxon>Betaproteobacteria</taxon>
        <taxon>Burkholderiales</taxon>
        <taxon>Comamonadaceae</taxon>
        <taxon>Limnohabitans</taxon>
    </lineage>
</organism>
<dbReference type="SUPFAM" id="SSF53850">
    <property type="entry name" value="Periplasmic binding protein-like II"/>
    <property type="match status" value="1"/>
</dbReference>
<dbReference type="GO" id="GO:0015689">
    <property type="term" value="P:molybdate ion transport"/>
    <property type="evidence" value="ECO:0007669"/>
    <property type="project" value="TreeGrafter"/>
</dbReference>
<dbReference type="EMBL" id="LFYT02000002">
    <property type="protein sequence ID" value="PVE44339.1"/>
    <property type="molecule type" value="Genomic_DNA"/>
</dbReference>
<keyword evidence="2" id="KW-1185">Reference proteome</keyword>
<sequence>MTILRLISSMATKPLLADLVALFKAQAPDVQVQLESVGGVDAAKRVQAGEAFDAVVLASDAIDKLVASGHVLTGSRVDLVHSGVAVAVPAGAEHPDISTEAALKAAILAARTLGYSTGPSGVQLAKQFEAWGIADQIKDRIVQAKPGVPVGSLIAQGEVALGFQQLSEMLGVPGITVLGPLPDAVQITTTFSGSVAATSLHAQVVRTMLAFWASPACSETKRRHGMQAA</sequence>
<evidence type="ECO:0000313" key="1">
    <source>
        <dbReference type="EMBL" id="PVE44339.1"/>
    </source>
</evidence>
<gene>
    <name evidence="1" type="ORF">H663_002535</name>
</gene>
<dbReference type="OrthoDB" id="8216219at2"/>
<dbReference type="InterPro" id="IPR050682">
    <property type="entry name" value="ModA/WtpA"/>
</dbReference>
<dbReference type="PANTHER" id="PTHR30632:SF11">
    <property type="entry name" value="BLR4797 PROTEIN"/>
    <property type="match status" value="1"/>
</dbReference>